<evidence type="ECO:0000256" key="1">
    <source>
        <dbReference type="SAM" id="MobiDB-lite"/>
    </source>
</evidence>
<dbReference type="InterPro" id="IPR050256">
    <property type="entry name" value="Glycosyltransferase_2"/>
</dbReference>
<dbReference type="InterPro" id="IPR001173">
    <property type="entry name" value="Glyco_trans_2-like"/>
</dbReference>
<dbReference type="AlphaFoldDB" id="A0A4P2R0D1"/>
<accession>A0A4P2R0D1</accession>
<reference evidence="3 4" key="1">
    <citation type="submission" date="2015-09" db="EMBL/GenBank/DDBJ databases">
        <title>Sorangium comparison.</title>
        <authorList>
            <person name="Zaburannyi N."/>
            <person name="Bunk B."/>
            <person name="Overmann J."/>
            <person name="Mueller R."/>
        </authorList>
    </citation>
    <scope>NUCLEOTIDE SEQUENCE [LARGE SCALE GENOMIC DNA]</scope>
    <source>
        <strain evidence="3 4">So ce836</strain>
    </source>
</reference>
<dbReference type="PANTHER" id="PTHR48090">
    <property type="entry name" value="UNDECAPRENYL-PHOSPHATE 4-DEOXY-4-FORMAMIDO-L-ARABINOSE TRANSFERASE-RELATED"/>
    <property type="match status" value="1"/>
</dbReference>
<dbReference type="Gene3D" id="3.90.550.10">
    <property type="entry name" value="Spore Coat Polysaccharide Biosynthesis Protein SpsA, Chain A"/>
    <property type="match status" value="1"/>
</dbReference>
<evidence type="ECO:0000313" key="3">
    <source>
        <dbReference type="EMBL" id="AUX36295.1"/>
    </source>
</evidence>
<evidence type="ECO:0000313" key="4">
    <source>
        <dbReference type="Proteomes" id="UP000295497"/>
    </source>
</evidence>
<dbReference type="PANTHER" id="PTHR48090:SF7">
    <property type="entry name" value="RFBJ PROTEIN"/>
    <property type="match status" value="1"/>
</dbReference>
<organism evidence="3 4">
    <name type="scientific">Sorangium cellulosum</name>
    <name type="common">Polyangium cellulosum</name>
    <dbReference type="NCBI Taxonomy" id="56"/>
    <lineage>
        <taxon>Bacteria</taxon>
        <taxon>Pseudomonadati</taxon>
        <taxon>Myxococcota</taxon>
        <taxon>Polyangia</taxon>
        <taxon>Polyangiales</taxon>
        <taxon>Polyangiaceae</taxon>
        <taxon>Sorangium</taxon>
    </lineage>
</organism>
<keyword evidence="3" id="KW-0808">Transferase</keyword>
<dbReference type="InterPro" id="IPR029044">
    <property type="entry name" value="Nucleotide-diphossugar_trans"/>
</dbReference>
<protein>
    <submittedName>
        <fullName evidence="3">Glycosyltransferase</fullName>
    </submittedName>
</protein>
<dbReference type="GO" id="GO:0016740">
    <property type="term" value="F:transferase activity"/>
    <property type="evidence" value="ECO:0007669"/>
    <property type="project" value="UniProtKB-KW"/>
</dbReference>
<dbReference type="SUPFAM" id="SSF53448">
    <property type="entry name" value="Nucleotide-diphospho-sugar transferases"/>
    <property type="match status" value="1"/>
</dbReference>
<evidence type="ECO:0000259" key="2">
    <source>
        <dbReference type="Pfam" id="PF00535"/>
    </source>
</evidence>
<feature type="domain" description="Glycosyltransferase 2-like" evidence="2">
    <location>
        <begin position="12"/>
        <end position="137"/>
    </location>
</feature>
<feature type="region of interest" description="Disordered" evidence="1">
    <location>
        <begin position="254"/>
        <end position="274"/>
    </location>
</feature>
<name>A0A4P2R0D1_SORCE</name>
<gene>
    <name evidence="3" type="primary">rfaG</name>
    <name evidence="3" type="ORF">SOCE836_085020</name>
</gene>
<proteinExistence type="predicted"/>
<dbReference type="Pfam" id="PF00535">
    <property type="entry name" value="Glycos_transf_2"/>
    <property type="match status" value="1"/>
</dbReference>
<dbReference type="CDD" id="cd04179">
    <property type="entry name" value="DPM_DPG-synthase_like"/>
    <property type="match status" value="1"/>
</dbReference>
<sequence length="274" mass="29091">MVIALCFMRICAIIPAYQAERNVGDVTREALRVNGLGGAVFVVDDGSSDRTAERARAAGATVLIHPENQGKGAALRTGMELALAAGFDVAITIDADGQHPPEEARRLIEADADPEALVLGVRDLASAGAPRANQISNRISNFFLSLFAGRPFADTQCGLRRYPLRTTLSLGARDDGYAFEAEILLRAVAADVRIVEVPTRVIYPPEEERLTHFDSVRDPARIVGRVVATLALTRGLRHVPAAPTPPAAARRSAVASALAAEIDPHPSQPTAAPP</sequence>
<dbReference type="Proteomes" id="UP000295497">
    <property type="component" value="Chromosome"/>
</dbReference>
<dbReference type="RefSeq" id="WP_237244522.1">
    <property type="nucleotide sequence ID" value="NZ_CP012672.1"/>
</dbReference>
<dbReference type="EMBL" id="CP012672">
    <property type="protein sequence ID" value="AUX36295.1"/>
    <property type="molecule type" value="Genomic_DNA"/>
</dbReference>